<proteinExistence type="predicted"/>
<reference evidence="1 2" key="1">
    <citation type="submission" date="2009-10" db="EMBL/GenBank/DDBJ databases">
        <title>Complete sequence of chromosome of Ammonifex degensii KC4.</title>
        <authorList>
            <consortium name="US DOE Joint Genome Institute"/>
            <person name="Kerfeld C."/>
            <person name="Goodner B."/>
            <person name="Huber H."/>
            <person name="Stetter K."/>
            <person name="Lucas S."/>
            <person name="Copeland A."/>
            <person name="Lapidus A."/>
            <person name="Glavina del Rio T."/>
            <person name="Dalin E."/>
            <person name="Tice H."/>
            <person name="Bruce D."/>
            <person name="Goodwin L."/>
            <person name="Pitluck S."/>
            <person name="Saunders E."/>
            <person name="Brettin T."/>
            <person name="Detter J.C."/>
            <person name="Han C."/>
            <person name="Larimer F."/>
            <person name="Land M."/>
            <person name="Hauser L."/>
            <person name="Kyrpides N."/>
            <person name="Ovchinnikova G."/>
            <person name="Richardson P."/>
        </authorList>
    </citation>
    <scope>NUCLEOTIDE SEQUENCE [LARGE SCALE GENOMIC DNA]</scope>
    <source>
        <strain evidence="2">DSM 10501 / KC4</strain>
    </source>
</reference>
<dbReference type="RefSeq" id="WP_015739329.1">
    <property type="nucleotide sequence ID" value="NC_013385.1"/>
</dbReference>
<sequence length="48" mass="5016">MGDGPEILRALAGSPVHAIEFLDSGKYDTARVCTELGIPFAAAVGELR</sequence>
<gene>
    <name evidence="1" type="ordered locus">Adeg_1347</name>
</gene>
<protein>
    <submittedName>
        <fullName evidence="1">Uncharacterized protein</fullName>
    </submittedName>
</protein>
<dbReference type="AlphaFoldDB" id="C9R823"/>
<dbReference type="KEGG" id="adg:Adeg_1347"/>
<dbReference type="HOGENOM" id="CLU_3148736_0_0_9"/>
<evidence type="ECO:0000313" key="1">
    <source>
        <dbReference type="EMBL" id="ACX52452.1"/>
    </source>
</evidence>
<accession>C9R823</accession>
<organism evidence="1 2">
    <name type="scientific">Ammonifex degensii (strain DSM 10501 / KC4)</name>
    <dbReference type="NCBI Taxonomy" id="429009"/>
    <lineage>
        <taxon>Bacteria</taxon>
        <taxon>Bacillati</taxon>
        <taxon>Bacillota</taxon>
        <taxon>Clostridia</taxon>
        <taxon>Thermoanaerobacterales</taxon>
        <taxon>Thermoanaerobacteraceae</taxon>
        <taxon>Ammonifex</taxon>
    </lineage>
</organism>
<keyword evidence="2" id="KW-1185">Reference proteome</keyword>
<dbReference type="Proteomes" id="UP000002620">
    <property type="component" value="Chromosome"/>
</dbReference>
<evidence type="ECO:0000313" key="2">
    <source>
        <dbReference type="Proteomes" id="UP000002620"/>
    </source>
</evidence>
<name>C9R823_AMMDK</name>
<dbReference type="EMBL" id="CP001785">
    <property type="protein sequence ID" value="ACX52452.1"/>
    <property type="molecule type" value="Genomic_DNA"/>
</dbReference>